<evidence type="ECO:0000313" key="12">
    <source>
        <dbReference type="Proteomes" id="UP000324585"/>
    </source>
</evidence>
<keyword evidence="6" id="KW-0067">ATP-binding</keyword>
<dbReference type="PANTHER" id="PTHR48012">
    <property type="entry name" value="STERILE20-LIKE KINASE, ISOFORM B-RELATED"/>
    <property type="match status" value="1"/>
</dbReference>
<evidence type="ECO:0000256" key="5">
    <source>
        <dbReference type="ARBA" id="ARBA00022777"/>
    </source>
</evidence>
<feature type="compositionally biased region" description="Polar residues" evidence="9">
    <location>
        <begin position="385"/>
        <end position="399"/>
    </location>
</feature>
<dbReference type="EMBL" id="VRMN01000004">
    <property type="protein sequence ID" value="KAA8494755.1"/>
    <property type="molecule type" value="Genomic_DNA"/>
</dbReference>
<comment type="catalytic activity">
    <reaction evidence="8">
        <text>L-seryl-[protein] + ATP = O-phospho-L-seryl-[protein] + ADP + H(+)</text>
        <dbReference type="Rhea" id="RHEA:17989"/>
        <dbReference type="Rhea" id="RHEA-COMP:9863"/>
        <dbReference type="Rhea" id="RHEA-COMP:11604"/>
        <dbReference type="ChEBI" id="CHEBI:15378"/>
        <dbReference type="ChEBI" id="CHEBI:29999"/>
        <dbReference type="ChEBI" id="CHEBI:30616"/>
        <dbReference type="ChEBI" id="CHEBI:83421"/>
        <dbReference type="ChEBI" id="CHEBI:456216"/>
        <dbReference type="EC" id="2.7.11.1"/>
    </reaction>
</comment>
<evidence type="ECO:0000256" key="9">
    <source>
        <dbReference type="SAM" id="MobiDB-lite"/>
    </source>
</evidence>
<comment type="similarity">
    <text evidence="1">Belongs to the protein kinase superfamily. STE Ser/Thr protein kinase family. STE20 subfamily.</text>
</comment>
<dbReference type="PROSITE" id="PS00108">
    <property type="entry name" value="PROTEIN_KINASE_ST"/>
    <property type="match status" value="1"/>
</dbReference>
<dbReference type="PANTHER" id="PTHR48012:SF10">
    <property type="entry name" value="FI20177P1"/>
    <property type="match status" value="1"/>
</dbReference>
<dbReference type="PRINTS" id="PR00109">
    <property type="entry name" value="TYRKINASE"/>
</dbReference>
<evidence type="ECO:0000256" key="7">
    <source>
        <dbReference type="ARBA" id="ARBA00047899"/>
    </source>
</evidence>
<feature type="domain" description="Protein kinase" evidence="10">
    <location>
        <begin position="5"/>
        <end position="269"/>
    </location>
</feature>
<dbReference type="InterPro" id="IPR001245">
    <property type="entry name" value="Ser-Thr/Tyr_kinase_cat_dom"/>
</dbReference>
<accession>A0A5J4YU33</accession>
<keyword evidence="3" id="KW-0808">Transferase</keyword>
<evidence type="ECO:0000256" key="2">
    <source>
        <dbReference type="ARBA" id="ARBA00022527"/>
    </source>
</evidence>
<dbReference type="InterPro" id="IPR000719">
    <property type="entry name" value="Prot_kinase_dom"/>
</dbReference>
<gene>
    <name evidence="11" type="ORF">FVE85_2996</name>
</gene>
<evidence type="ECO:0000256" key="8">
    <source>
        <dbReference type="ARBA" id="ARBA00048679"/>
    </source>
</evidence>
<keyword evidence="5 11" id="KW-0418">Kinase</keyword>
<dbReference type="Pfam" id="PF00069">
    <property type="entry name" value="Pkinase"/>
    <property type="match status" value="1"/>
</dbReference>
<dbReference type="Proteomes" id="UP000324585">
    <property type="component" value="Unassembled WGS sequence"/>
</dbReference>
<name>A0A5J4YU33_PORPP</name>
<dbReference type="GO" id="GO:0005737">
    <property type="term" value="C:cytoplasm"/>
    <property type="evidence" value="ECO:0007669"/>
    <property type="project" value="TreeGrafter"/>
</dbReference>
<dbReference type="GO" id="GO:0004674">
    <property type="term" value="F:protein serine/threonine kinase activity"/>
    <property type="evidence" value="ECO:0007669"/>
    <property type="project" value="UniProtKB-KW"/>
</dbReference>
<proteinExistence type="inferred from homology"/>
<dbReference type="Gene3D" id="1.10.510.10">
    <property type="entry name" value="Transferase(Phosphotransferase) domain 1"/>
    <property type="match status" value="1"/>
</dbReference>
<protein>
    <submittedName>
        <fullName evidence="11">Germinal center kinase 1</fullName>
    </submittedName>
</protein>
<comment type="caution">
    <text evidence="11">The sequence shown here is derived from an EMBL/GenBank/DDBJ whole genome shotgun (WGS) entry which is preliminary data.</text>
</comment>
<evidence type="ECO:0000313" key="11">
    <source>
        <dbReference type="EMBL" id="KAA8494755.1"/>
    </source>
</evidence>
<sequence length="511" mass="55659">MADRYHRYEVAGVGAYGKVYRALDKQTKTIVAVKDLDLEAQRDEIEIIQREIGVMSALVHANVVRCFTSFMHEANLWIVMEYMNAGNVRELLDRALAITKSTQQPVHTLISAGAFCEMARGVLKGLSYIHAEKMLHRDIKAANLLLNDAAEVKLADFGVAGQLNNTLKARNTQVGSPFWMAPEVILQNNYDHKADIWSYGITLYEIATGKPPHSQLHPMKVLFLIPGNDPPVLDPRLYGPELSELVGACLRKDPRARPSAESLLSYSFFKAHADEAATRQELLKVVRTLGPPERTEGPCMTDFGGSGKLAVKSESLKFAWDFDEEEGADSGKLSVPPEEGNQEKDSVSEGEDAQRHEQQQQQLAQAQDGSSGVDEDMVNGVAAQLGSSASVSIPPQSRDLSGGLAEEGGKSAMSKGTSAEAQKGDSRARRKVATIANTGNPGLQRVVLPTLARMRPRIANNAAQSTAMARMGTALMEGESAGEGFVDIFLEELLAQLKREQHPLLAKLTNE</sequence>
<evidence type="ECO:0000256" key="6">
    <source>
        <dbReference type="ARBA" id="ARBA00022840"/>
    </source>
</evidence>
<dbReference type="OrthoDB" id="248923at2759"/>
<reference evidence="12" key="1">
    <citation type="journal article" date="2019" name="Nat. Commun.">
        <title>Expansion of phycobilisome linker gene families in mesophilic red algae.</title>
        <authorList>
            <person name="Lee J."/>
            <person name="Kim D."/>
            <person name="Bhattacharya D."/>
            <person name="Yoon H.S."/>
        </authorList>
    </citation>
    <scope>NUCLEOTIDE SEQUENCE [LARGE SCALE GENOMIC DNA]</scope>
    <source>
        <strain evidence="12">CCMP 1328</strain>
    </source>
</reference>
<dbReference type="InterPro" id="IPR011009">
    <property type="entry name" value="Kinase-like_dom_sf"/>
</dbReference>
<dbReference type="SUPFAM" id="SSF56112">
    <property type="entry name" value="Protein kinase-like (PK-like)"/>
    <property type="match status" value="1"/>
</dbReference>
<evidence type="ECO:0000256" key="1">
    <source>
        <dbReference type="ARBA" id="ARBA00008874"/>
    </source>
</evidence>
<organism evidence="11 12">
    <name type="scientific">Porphyridium purpureum</name>
    <name type="common">Red alga</name>
    <name type="synonym">Porphyridium cruentum</name>
    <dbReference type="NCBI Taxonomy" id="35688"/>
    <lineage>
        <taxon>Eukaryota</taxon>
        <taxon>Rhodophyta</taxon>
        <taxon>Bangiophyceae</taxon>
        <taxon>Porphyridiales</taxon>
        <taxon>Porphyridiaceae</taxon>
        <taxon>Porphyridium</taxon>
    </lineage>
</organism>
<comment type="catalytic activity">
    <reaction evidence="7">
        <text>L-threonyl-[protein] + ATP = O-phospho-L-threonyl-[protein] + ADP + H(+)</text>
        <dbReference type="Rhea" id="RHEA:46608"/>
        <dbReference type="Rhea" id="RHEA-COMP:11060"/>
        <dbReference type="Rhea" id="RHEA-COMP:11605"/>
        <dbReference type="ChEBI" id="CHEBI:15378"/>
        <dbReference type="ChEBI" id="CHEBI:30013"/>
        <dbReference type="ChEBI" id="CHEBI:30616"/>
        <dbReference type="ChEBI" id="CHEBI:61977"/>
        <dbReference type="ChEBI" id="CHEBI:456216"/>
        <dbReference type="EC" id="2.7.11.1"/>
    </reaction>
</comment>
<evidence type="ECO:0000259" key="10">
    <source>
        <dbReference type="PROSITE" id="PS50011"/>
    </source>
</evidence>
<dbReference type="GO" id="GO:0005524">
    <property type="term" value="F:ATP binding"/>
    <property type="evidence" value="ECO:0007669"/>
    <property type="project" value="UniProtKB-KW"/>
</dbReference>
<feature type="region of interest" description="Disordered" evidence="9">
    <location>
        <begin position="325"/>
        <end position="428"/>
    </location>
</feature>
<dbReference type="AlphaFoldDB" id="A0A5J4YU33"/>
<dbReference type="InterPro" id="IPR008271">
    <property type="entry name" value="Ser/Thr_kinase_AS"/>
</dbReference>
<dbReference type="OMA" id="HEANLWI"/>
<evidence type="ECO:0000256" key="4">
    <source>
        <dbReference type="ARBA" id="ARBA00022741"/>
    </source>
</evidence>
<dbReference type="InterPro" id="IPR050629">
    <property type="entry name" value="STE20/SPS1-PAK"/>
</dbReference>
<dbReference type="SMART" id="SM00220">
    <property type="entry name" value="S_TKc"/>
    <property type="match status" value="1"/>
</dbReference>
<keyword evidence="2" id="KW-0723">Serine/threonine-protein kinase</keyword>
<evidence type="ECO:0000256" key="3">
    <source>
        <dbReference type="ARBA" id="ARBA00022679"/>
    </source>
</evidence>
<keyword evidence="4" id="KW-0547">Nucleotide-binding</keyword>
<dbReference type="PROSITE" id="PS50011">
    <property type="entry name" value="PROTEIN_KINASE_DOM"/>
    <property type="match status" value="1"/>
</dbReference>
<feature type="compositionally biased region" description="Basic and acidic residues" evidence="9">
    <location>
        <begin position="341"/>
        <end position="358"/>
    </location>
</feature>
<keyword evidence="12" id="KW-1185">Reference proteome</keyword>